<reference evidence="1" key="1">
    <citation type="submission" date="2022-02" db="EMBL/GenBank/DDBJ databases">
        <title>Atlantic sturgeon de novo genome assembly.</title>
        <authorList>
            <person name="Stock M."/>
            <person name="Klopp C."/>
            <person name="Guiguen Y."/>
            <person name="Cabau C."/>
            <person name="Parinello H."/>
            <person name="Santidrian Yebra-Pimentel E."/>
            <person name="Kuhl H."/>
            <person name="Dirks R.P."/>
            <person name="Guessner J."/>
            <person name="Wuertz S."/>
            <person name="Du K."/>
            <person name="Schartl M."/>
        </authorList>
    </citation>
    <scope>NUCLEOTIDE SEQUENCE</scope>
    <source>
        <strain evidence="1">STURGEONOMICS-FGT-2020</strain>
        <tissue evidence="1">Whole blood</tissue>
    </source>
</reference>
<organism evidence="1 2">
    <name type="scientific">Acipenser oxyrinchus oxyrinchus</name>
    <dbReference type="NCBI Taxonomy" id="40147"/>
    <lineage>
        <taxon>Eukaryota</taxon>
        <taxon>Metazoa</taxon>
        <taxon>Chordata</taxon>
        <taxon>Craniata</taxon>
        <taxon>Vertebrata</taxon>
        <taxon>Euteleostomi</taxon>
        <taxon>Actinopterygii</taxon>
        <taxon>Chondrostei</taxon>
        <taxon>Acipenseriformes</taxon>
        <taxon>Acipenseridae</taxon>
        <taxon>Acipenser</taxon>
    </lineage>
</organism>
<name>A0AAD8CQM4_ACIOX</name>
<gene>
    <name evidence="1" type="primary">TAB1</name>
    <name evidence="1" type="ORF">AOXY_G27191</name>
</gene>
<accession>A0AAD8CQM4</accession>
<dbReference type="InterPro" id="IPR036457">
    <property type="entry name" value="PPM-type-like_dom_sf"/>
</dbReference>
<keyword evidence="1" id="KW-0418">Kinase</keyword>
<sequence>MSQRLSAELLLGQLNASHSDADVRRVLLQAFDVVEKSFLESIDDALAERANLLSQLPEVRNPGWSPDMFPRMHPAGVNRTDRIVC</sequence>
<comment type="caution">
    <text evidence="1">The sequence shown here is derived from an EMBL/GenBank/DDBJ whole genome shotgun (WGS) entry which is preliminary data.</text>
</comment>
<keyword evidence="1" id="KW-0808">Transferase</keyword>
<evidence type="ECO:0000313" key="1">
    <source>
        <dbReference type="EMBL" id="KAK1155379.1"/>
    </source>
</evidence>
<dbReference type="AlphaFoldDB" id="A0AAD8CQM4"/>
<keyword evidence="2" id="KW-1185">Reference proteome</keyword>
<evidence type="ECO:0000313" key="2">
    <source>
        <dbReference type="Proteomes" id="UP001230051"/>
    </source>
</evidence>
<proteinExistence type="predicted"/>
<dbReference type="EMBL" id="JAGXEW010000031">
    <property type="protein sequence ID" value="KAK1155379.1"/>
    <property type="molecule type" value="Genomic_DNA"/>
</dbReference>
<dbReference type="GO" id="GO:0016301">
    <property type="term" value="F:kinase activity"/>
    <property type="evidence" value="ECO:0007669"/>
    <property type="project" value="UniProtKB-KW"/>
</dbReference>
<dbReference type="Gene3D" id="3.60.40.10">
    <property type="entry name" value="PPM-type phosphatase domain"/>
    <property type="match status" value="1"/>
</dbReference>
<protein>
    <submittedName>
        <fullName evidence="1">TGF-beta-activated kinase 1 and MAP3K7-binding protein 1 isoform X1</fullName>
    </submittedName>
</protein>
<dbReference type="Proteomes" id="UP001230051">
    <property type="component" value="Unassembled WGS sequence"/>
</dbReference>